<feature type="non-terminal residue" evidence="1">
    <location>
        <position position="1"/>
    </location>
</feature>
<gene>
    <name evidence="1" type="ORF">AGERDE_LOCUS13043</name>
</gene>
<evidence type="ECO:0000313" key="2">
    <source>
        <dbReference type="Proteomes" id="UP000789831"/>
    </source>
</evidence>
<comment type="caution">
    <text evidence="1">The sequence shown here is derived from an EMBL/GenBank/DDBJ whole genome shotgun (WGS) entry which is preliminary data.</text>
</comment>
<organism evidence="1 2">
    <name type="scientific">Ambispora gerdemannii</name>
    <dbReference type="NCBI Taxonomy" id="144530"/>
    <lineage>
        <taxon>Eukaryota</taxon>
        <taxon>Fungi</taxon>
        <taxon>Fungi incertae sedis</taxon>
        <taxon>Mucoromycota</taxon>
        <taxon>Glomeromycotina</taxon>
        <taxon>Glomeromycetes</taxon>
        <taxon>Archaeosporales</taxon>
        <taxon>Ambisporaceae</taxon>
        <taxon>Ambispora</taxon>
    </lineage>
</organism>
<reference evidence="1" key="1">
    <citation type="submission" date="2021-06" db="EMBL/GenBank/DDBJ databases">
        <authorList>
            <person name="Kallberg Y."/>
            <person name="Tangrot J."/>
            <person name="Rosling A."/>
        </authorList>
    </citation>
    <scope>NUCLEOTIDE SEQUENCE</scope>
    <source>
        <strain evidence="1">MT106</strain>
    </source>
</reference>
<sequence>LILELSVRDANYATEAQTLSFGESAFHALTMLNVNSMKIGLLEYNLAIALESIN</sequence>
<protein>
    <submittedName>
        <fullName evidence="1">10175_t:CDS:1</fullName>
    </submittedName>
</protein>
<dbReference type="Proteomes" id="UP000789831">
    <property type="component" value="Unassembled WGS sequence"/>
</dbReference>
<keyword evidence="2" id="KW-1185">Reference proteome</keyword>
<evidence type="ECO:0000313" key="1">
    <source>
        <dbReference type="EMBL" id="CAG8689282.1"/>
    </source>
</evidence>
<name>A0A9N9ETK6_9GLOM</name>
<proteinExistence type="predicted"/>
<dbReference type="EMBL" id="CAJVPL010013678">
    <property type="protein sequence ID" value="CAG8689282.1"/>
    <property type="molecule type" value="Genomic_DNA"/>
</dbReference>
<dbReference type="AlphaFoldDB" id="A0A9N9ETK6"/>
<accession>A0A9N9ETK6</accession>